<feature type="region of interest" description="Disordered" evidence="1">
    <location>
        <begin position="127"/>
        <end position="160"/>
    </location>
</feature>
<evidence type="ECO:0000313" key="3">
    <source>
        <dbReference type="Proteomes" id="UP000238707"/>
    </source>
</evidence>
<dbReference type="Pfam" id="PF25759">
    <property type="entry name" value="HP1_ORF34"/>
    <property type="match status" value="1"/>
</dbReference>
<sequence length="180" mass="19869">MTLLILNGAQLPLKNLRIGVRQQLAGQDMSGQTSATDQAEMGSKGKILTVKGVIPFTKSQLLTHLFSMAEAQDNDARQIYRISNQTAEALKIRQVKFQGVVRADEQEAHRQWSVSFELVEHLSVPERVEQRQPDKPAAQQKVQGVKTPVETGQTEDVPPDTQVELTGVMKVLKSVDNALA</sequence>
<gene>
    <name evidence="2" type="ORF">BTO10_14940</name>
</gene>
<protein>
    <submittedName>
        <fullName evidence="2">Adenine glycosylase</fullName>
    </submittedName>
</protein>
<accession>A0A2S7VGD3</accession>
<evidence type="ECO:0000256" key="1">
    <source>
        <dbReference type="SAM" id="MobiDB-lite"/>
    </source>
</evidence>
<name>A0A2S7VGD3_9VIBR</name>
<evidence type="ECO:0000313" key="2">
    <source>
        <dbReference type="EMBL" id="PQJ60640.1"/>
    </source>
</evidence>
<proteinExistence type="predicted"/>
<dbReference type="Proteomes" id="UP000238707">
    <property type="component" value="Unassembled WGS sequence"/>
</dbReference>
<dbReference type="AlphaFoldDB" id="A0A2S7VGD3"/>
<organism evidence="2 3">
    <name type="scientific">Vibrio chagasii</name>
    <dbReference type="NCBI Taxonomy" id="170679"/>
    <lineage>
        <taxon>Bacteria</taxon>
        <taxon>Pseudomonadati</taxon>
        <taxon>Pseudomonadota</taxon>
        <taxon>Gammaproteobacteria</taxon>
        <taxon>Vibrionales</taxon>
        <taxon>Vibrionaceae</taxon>
        <taxon>Vibrio</taxon>
    </lineage>
</organism>
<dbReference type="InterPro" id="IPR057869">
    <property type="entry name" value="HP1_YO34"/>
</dbReference>
<reference evidence="2 3" key="1">
    <citation type="submission" date="2016-12" db="EMBL/GenBank/DDBJ databases">
        <title>Diversity of luminous bacteria.</title>
        <authorList>
            <person name="Yoshizawa S."/>
            <person name="Kogure K."/>
        </authorList>
    </citation>
    <scope>NUCLEOTIDE SEQUENCE [LARGE SCALE GENOMIC DNA]</scope>
    <source>
        <strain evidence="2 3">LC2-408</strain>
    </source>
</reference>
<dbReference type="EMBL" id="MSCI01000002">
    <property type="protein sequence ID" value="PQJ60640.1"/>
    <property type="molecule type" value="Genomic_DNA"/>
</dbReference>
<dbReference type="RefSeq" id="WP_105025055.1">
    <property type="nucleotide sequence ID" value="NZ_MSCI01000002.1"/>
</dbReference>
<comment type="caution">
    <text evidence="2">The sequence shown here is derived from an EMBL/GenBank/DDBJ whole genome shotgun (WGS) entry which is preliminary data.</text>
</comment>
<keyword evidence="3" id="KW-1185">Reference proteome</keyword>